<sequence length="199" mass="23117">MRFAIFGFLFICFLNHGTASRDAEIVQPLAEMMLDQLYSLKSHHSRHIREVATGTSKHIAHIEFRVKSTCKENGHDAEKLEKTLEECKACVQKKKIFVDTADDYINNMEKCSKHLIKQLEECLPEKVKYLPSFIFHLFESLIRLLYHDTIIIETEIHACLPKLKSEESVSKYNACCDRVTSRIEDIPESKEEFCSNFID</sequence>
<evidence type="ECO:0008006" key="4">
    <source>
        <dbReference type="Google" id="ProtNLM"/>
    </source>
</evidence>
<proteinExistence type="predicted"/>
<dbReference type="EMBL" id="CAACVG010009768">
    <property type="protein sequence ID" value="VEN54155.1"/>
    <property type="molecule type" value="Genomic_DNA"/>
</dbReference>
<evidence type="ECO:0000313" key="3">
    <source>
        <dbReference type="Proteomes" id="UP000410492"/>
    </source>
</evidence>
<dbReference type="Proteomes" id="UP000410492">
    <property type="component" value="Unassembled WGS sequence"/>
</dbReference>
<keyword evidence="3" id="KW-1185">Reference proteome</keyword>
<organism evidence="2 3">
    <name type="scientific">Callosobruchus maculatus</name>
    <name type="common">Southern cowpea weevil</name>
    <name type="synonym">Pulse bruchid</name>
    <dbReference type="NCBI Taxonomy" id="64391"/>
    <lineage>
        <taxon>Eukaryota</taxon>
        <taxon>Metazoa</taxon>
        <taxon>Ecdysozoa</taxon>
        <taxon>Arthropoda</taxon>
        <taxon>Hexapoda</taxon>
        <taxon>Insecta</taxon>
        <taxon>Pterygota</taxon>
        <taxon>Neoptera</taxon>
        <taxon>Endopterygota</taxon>
        <taxon>Coleoptera</taxon>
        <taxon>Polyphaga</taxon>
        <taxon>Cucujiformia</taxon>
        <taxon>Chrysomeloidea</taxon>
        <taxon>Chrysomelidae</taxon>
        <taxon>Bruchinae</taxon>
        <taxon>Bruchini</taxon>
        <taxon>Callosobruchus</taxon>
    </lineage>
</organism>
<reference evidence="2 3" key="1">
    <citation type="submission" date="2019-01" db="EMBL/GenBank/DDBJ databases">
        <authorList>
            <person name="Sayadi A."/>
        </authorList>
    </citation>
    <scope>NUCLEOTIDE SEQUENCE [LARGE SCALE GENOMIC DNA]</scope>
</reference>
<feature type="chain" id="PRO_5024803135" description="Saposin B-type domain-containing protein" evidence="1">
    <location>
        <begin position="20"/>
        <end position="199"/>
    </location>
</feature>
<evidence type="ECO:0000256" key="1">
    <source>
        <dbReference type="SAM" id="SignalP"/>
    </source>
</evidence>
<dbReference type="OrthoDB" id="6765841at2759"/>
<accession>A0A653D2G9</accession>
<dbReference type="AlphaFoldDB" id="A0A653D2G9"/>
<keyword evidence="1" id="KW-0732">Signal</keyword>
<feature type="signal peptide" evidence="1">
    <location>
        <begin position="1"/>
        <end position="19"/>
    </location>
</feature>
<name>A0A653D2G9_CALMS</name>
<evidence type="ECO:0000313" key="2">
    <source>
        <dbReference type="EMBL" id="VEN54155.1"/>
    </source>
</evidence>
<gene>
    <name evidence="2" type="ORF">CALMAC_LOCUS13714</name>
</gene>
<protein>
    <recommendedName>
        <fullName evidence="4">Saposin B-type domain-containing protein</fullName>
    </recommendedName>
</protein>